<organism evidence="6 7">
    <name type="scientific">Cichlidogyrus casuarinus</name>
    <dbReference type="NCBI Taxonomy" id="1844966"/>
    <lineage>
        <taxon>Eukaryota</taxon>
        <taxon>Metazoa</taxon>
        <taxon>Spiralia</taxon>
        <taxon>Lophotrochozoa</taxon>
        <taxon>Platyhelminthes</taxon>
        <taxon>Monogenea</taxon>
        <taxon>Monopisthocotylea</taxon>
        <taxon>Dactylogyridea</taxon>
        <taxon>Ancyrocephalidae</taxon>
        <taxon>Cichlidogyrus</taxon>
    </lineage>
</organism>
<feature type="transmembrane region" description="Helical" evidence="5">
    <location>
        <begin position="6"/>
        <end position="32"/>
    </location>
</feature>
<comment type="subcellular location">
    <subcellularLocation>
        <location evidence="1">Membrane</location>
        <topology evidence="1">Multi-pass membrane protein</topology>
    </subcellularLocation>
</comment>
<evidence type="ECO:0000256" key="5">
    <source>
        <dbReference type="SAM" id="Phobius"/>
    </source>
</evidence>
<dbReference type="EMBL" id="JBJKFK010000096">
    <property type="protein sequence ID" value="KAL3319854.1"/>
    <property type="molecule type" value="Genomic_DNA"/>
</dbReference>
<dbReference type="Gene3D" id="1.10.3430.10">
    <property type="entry name" value="Ammonium transporter AmtB like domains"/>
    <property type="match status" value="1"/>
</dbReference>
<keyword evidence="3 5" id="KW-1133">Transmembrane helix</keyword>
<comment type="caution">
    <text evidence="6">The sequence shown here is derived from an EMBL/GenBank/DDBJ whole genome shotgun (WGS) entry which is preliminary data.</text>
</comment>
<keyword evidence="4 5" id="KW-0472">Membrane</keyword>
<evidence type="ECO:0000313" key="6">
    <source>
        <dbReference type="EMBL" id="KAL3319854.1"/>
    </source>
</evidence>
<evidence type="ECO:0000256" key="3">
    <source>
        <dbReference type="ARBA" id="ARBA00022989"/>
    </source>
</evidence>
<reference evidence="6 7" key="1">
    <citation type="submission" date="2024-11" db="EMBL/GenBank/DDBJ databases">
        <title>Adaptive evolution of stress response genes in parasites aligns with host niche diversity.</title>
        <authorList>
            <person name="Hahn C."/>
            <person name="Resl P."/>
        </authorList>
    </citation>
    <scope>NUCLEOTIDE SEQUENCE [LARGE SCALE GENOMIC DNA]</scope>
    <source>
        <strain evidence="6">EGGRZ-B1_66</strain>
        <tissue evidence="6">Body</tissue>
    </source>
</reference>
<dbReference type="InterPro" id="IPR029020">
    <property type="entry name" value="Ammonium/urea_transptr"/>
</dbReference>
<protein>
    <submittedName>
        <fullName evidence="6">Uncharacterized protein</fullName>
    </submittedName>
</protein>
<accession>A0ABD2QK22</accession>
<evidence type="ECO:0000256" key="2">
    <source>
        <dbReference type="ARBA" id="ARBA00022692"/>
    </source>
</evidence>
<gene>
    <name evidence="6" type="ORF">Ciccas_001468</name>
</gene>
<keyword evidence="2 5" id="KW-0812">Transmembrane</keyword>
<sequence length="76" mass="8158">MQGVMQLVATASCIISGLVGGALTGLLLNLLVPFRLPEKAAFTDEAMWEVPHEETMLLSDKSCSEVSPKEVDELPV</sequence>
<evidence type="ECO:0000256" key="4">
    <source>
        <dbReference type="ARBA" id="ARBA00023136"/>
    </source>
</evidence>
<keyword evidence="7" id="KW-1185">Reference proteome</keyword>
<dbReference type="AlphaFoldDB" id="A0ABD2QK22"/>
<dbReference type="Proteomes" id="UP001626550">
    <property type="component" value="Unassembled WGS sequence"/>
</dbReference>
<evidence type="ECO:0000256" key="1">
    <source>
        <dbReference type="ARBA" id="ARBA00004141"/>
    </source>
</evidence>
<evidence type="ECO:0000313" key="7">
    <source>
        <dbReference type="Proteomes" id="UP001626550"/>
    </source>
</evidence>
<proteinExistence type="predicted"/>
<dbReference type="GO" id="GO:0016020">
    <property type="term" value="C:membrane"/>
    <property type="evidence" value="ECO:0007669"/>
    <property type="project" value="UniProtKB-SubCell"/>
</dbReference>
<name>A0ABD2QK22_9PLAT</name>